<protein>
    <submittedName>
        <fullName evidence="2">GNAT family N-acetyltransferase</fullName>
    </submittedName>
</protein>
<evidence type="ECO:0000313" key="3">
    <source>
        <dbReference type="Proteomes" id="UP001596044"/>
    </source>
</evidence>
<gene>
    <name evidence="2" type="ORF">ACFPOG_09520</name>
</gene>
<dbReference type="InterPro" id="IPR016181">
    <property type="entry name" value="Acyl_CoA_acyltransferase"/>
</dbReference>
<dbReference type="Pfam" id="PF00583">
    <property type="entry name" value="Acetyltransf_1"/>
    <property type="match status" value="1"/>
</dbReference>
<comment type="caution">
    <text evidence="2">The sequence shown here is derived from an EMBL/GenBank/DDBJ whole genome shotgun (WGS) entry which is preliminary data.</text>
</comment>
<evidence type="ECO:0000259" key="1">
    <source>
        <dbReference type="PROSITE" id="PS51186"/>
    </source>
</evidence>
<dbReference type="Gene3D" id="3.40.630.30">
    <property type="match status" value="1"/>
</dbReference>
<keyword evidence="3" id="KW-1185">Reference proteome</keyword>
<dbReference type="RefSeq" id="WP_270878172.1">
    <property type="nucleotide sequence ID" value="NZ_JAQFVF010000018.1"/>
</dbReference>
<dbReference type="SUPFAM" id="SSF55729">
    <property type="entry name" value="Acyl-CoA N-acyltransferases (Nat)"/>
    <property type="match status" value="1"/>
</dbReference>
<accession>A0ABW0K7G2</accession>
<reference evidence="3" key="1">
    <citation type="journal article" date="2019" name="Int. J. Syst. Evol. Microbiol.">
        <title>The Global Catalogue of Microorganisms (GCM) 10K type strain sequencing project: providing services to taxonomists for standard genome sequencing and annotation.</title>
        <authorList>
            <consortium name="The Broad Institute Genomics Platform"/>
            <consortium name="The Broad Institute Genome Sequencing Center for Infectious Disease"/>
            <person name="Wu L."/>
            <person name="Ma J."/>
        </authorList>
    </citation>
    <scope>NUCLEOTIDE SEQUENCE [LARGE SCALE GENOMIC DNA]</scope>
    <source>
        <strain evidence="3">KACC 11904</strain>
    </source>
</reference>
<dbReference type="EMBL" id="JBHSMJ010000009">
    <property type="protein sequence ID" value="MFC5448501.1"/>
    <property type="molecule type" value="Genomic_DNA"/>
</dbReference>
<evidence type="ECO:0000313" key="2">
    <source>
        <dbReference type="EMBL" id="MFC5448501.1"/>
    </source>
</evidence>
<dbReference type="InterPro" id="IPR000182">
    <property type="entry name" value="GNAT_dom"/>
</dbReference>
<sequence>MIRLIQFDDLSLFKKEVIPFLEQAEAENNLVLGVLQALTEEAKIYYMAVVYKGASIGLVLLQTQPHQIILSRYVQLTSEDIRSVGESLHRSLPDIPGFIGEKQATSELAASITHFRGGIPAAVFMNQRIYKLETLKRKPLSPGRLRTIAAKDLPTIREWVYQFCIETNQAMSEQEAAKRTALLIQKGLLAGWEVDGKLVSMANGTRPTRTNVTISYVYTPVSERKKGYAADCVAALTQQMLDNGYKSTSLYTDLSNPTSNKIYMEIGYEPVMDSVVLLFQ</sequence>
<name>A0ABW0K7G2_9BACL</name>
<dbReference type="PROSITE" id="PS51186">
    <property type="entry name" value="GNAT"/>
    <property type="match status" value="1"/>
</dbReference>
<organism evidence="2 3">
    <name type="scientific">Paenibacillus aestuarii</name>
    <dbReference type="NCBI Taxonomy" id="516965"/>
    <lineage>
        <taxon>Bacteria</taxon>
        <taxon>Bacillati</taxon>
        <taxon>Bacillota</taxon>
        <taxon>Bacilli</taxon>
        <taxon>Bacillales</taxon>
        <taxon>Paenibacillaceae</taxon>
        <taxon>Paenibacillus</taxon>
    </lineage>
</organism>
<feature type="domain" description="N-acetyltransferase" evidence="1">
    <location>
        <begin position="143"/>
        <end position="280"/>
    </location>
</feature>
<proteinExistence type="predicted"/>
<dbReference type="Proteomes" id="UP001596044">
    <property type="component" value="Unassembled WGS sequence"/>
</dbReference>